<keyword evidence="3" id="KW-0732">Signal</keyword>
<gene>
    <name evidence="4" type="ORF">Pcinc_030605</name>
</gene>
<dbReference type="PROSITE" id="PS51257">
    <property type="entry name" value="PROKAR_LIPOPROTEIN"/>
    <property type="match status" value="1"/>
</dbReference>
<keyword evidence="5" id="KW-1185">Reference proteome</keyword>
<evidence type="ECO:0000256" key="3">
    <source>
        <dbReference type="SAM" id="SignalP"/>
    </source>
</evidence>
<sequence length="159" mass="18606">MKAWHILLLVSVLLSCLSLTYTAAFPEKLQQEEGEYREEEIDEEEEEKRPYSFAWTAARHYNGAPDREQQESRGQDGVTRGVFRYVDPRHQVQEIVYYSDDEGFHVDASNLPQDTVAVQSAKSRHTALFEKIRQEHLRIAAERGQLESRENYDTTHYNE</sequence>
<proteinExistence type="predicted"/>
<keyword evidence="1" id="KW-0193">Cuticle</keyword>
<dbReference type="Pfam" id="PF00379">
    <property type="entry name" value="Chitin_bind_4"/>
    <property type="match status" value="1"/>
</dbReference>
<accession>A0AAE1EYE1</accession>
<dbReference type="AlphaFoldDB" id="A0AAE1EYE1"/>
<evidence type="ECO:0000313" key="4">
    <source>
        <dbReference type="EMBL" id="KAK3863642.1"/>
    </source>
</evidence>
<feature type="region of interest" description="Disordered" evidence="2">
    <location>
        <begin position="31"/>
        <end position="80"/>
    </location>
</feature>
<feature type="chain" id="PRO_5042122152" evidence="3">
    <location>
        <begin position="23"/>
        <end position="159"/>
    </location>
</feature>
<dbReference type="Proteomes" id="UP001286313">
    <property type="component" value="Unassembled WGS sequence"/>
</dbReference>
<name>A0AAE1EYE1_PETCI</name>
<evidence type="ECO:0000256" key="1">
    <source>
        <dbReference type="PROSITE-ProRule" id="PRU00497"/>
    </source>
</evidence>
<feature type="compositionally biased region" description="Acidic residues" evidence="2">
    <location>
        <begin position="32"/>
        <end position="46"/>
    </location>
</feature>
<protein>
    <submittedName>
        <fullName evidence="4">Uncharacterized protein</fullName>
    </submittedName>
</protein>
<evidence type="ECO:0000313" key="5">
    <source>
        <dbReference type="Proteomes" id="UP001286313"/>
    </source>
</evidence>
<evidence type="ECO:0000256" key="2">
    <source>
        <dbReference type="SAM" id="MobiDB-lite"/>
    </source>
</evidence>
<organism evidence="4 5">
    <name type="scientific">Petrolisthes cinctipes</name>
    <name type="common">Flat porcelain crab</name>
    <dbReference type="NCBI Taxonomy" id="88211"/>
    <lineage>
        <taxon>Eukaryota</taxon>
        <taxon>Metazoa</taxon>
        <taxon>Ecdysozoa</taxon>
        <taxon>Arthropoda</taxon>
        <taxon>Crustacea</taxon>
        <taxon>Multicrustacea</taxon>
        <taxon>Malacostraca</taxon>
        <taxon>Eumalacostraca</taxon>
        <taxon>Eucarida</taxon>
        <taxon>Decapoda</taxon>
        <taxon>Pleocyemata</taxon>
        <taxon>Anomura</taxon>
        <taxon>Galatheoidea</taxon>
        <taxon>Porcellanidae</taxon>
        <taxon>Petrolisthes</taxon>
    </lineage>
</organism>
<comment type="caution">
    <text evidence="4">The sequence shown here is derived from an EMBL/GenBank/DDBJ whole genome shotgun (WGS) entry which is preliminary data.</text>
</comment>
<dbReference type="EMBL" id="JAWQEG010003975">
    <property type="protein sequence ID" value="KAK3863642.1"/>
    <property type="molecule type" value="Genomic_DNA"/>
</dbReference>
<dbReference type="InterPro" id="IPR000618">
    <property type="entry name" value="Insect_cuticle"/>
</dbReference>
<reference evidence="4" key="1">
    <citation type="submission" date="2023-10" db="EMBL/GenBank/DDBJ databases">
        <title>Genome assemblies of two species of porcelain crab, Petrolisthes cinctipes and Petrolisthes manimaculis (Anomura: Porcellanidae).</title>
        <authorList>
            <person name="Angst P."/>
        </authorList>
    </citation>
    <scope>NUCLEOTIDE SEQUENCE</scope>
    <source>
        <strain evidence="4">PB745_01</strain>
        <tissue evidence="4">Gill</tissue>
    </source>
</reference>
<dbReference type="PROSITE" id="PS51155">
    <property type="entry name" value="CHIT_BIND_RR_2"/>
    <property type="match status" value="1"/>
</dbReference>
<feature type="signal peptide" evidence="3">
    <location>
        <begin position="1"/>
        <end position="22"/>
    </location>
</feature>
<feature type="compositionally biased region" description="Basic and acidic residues" evidence="2">
    <location>
        <begin position="65"/>
        <end position="74"/>
    </location>
</feature>
<dbReference type="GO" id="GO:0042302">
    <property type="term" value="F:structural constituent of cuticle"/>
    <property type="evidence" value="ECO:0007669"/>
    <property type="project" value="UniProtKB-UniRule"/>
</dbReference>